<sequence>TLPLIYLLESRLEMFCGGGRSVQVVAFNTGRYLWKYPQHLMLRENALYHLTNHWQYRQQLLNKQTYPLVFTPDSFWSDDFMKYLHVYLPVFALVARVDLSPLIAEESRYLMIYLPIYLKAAEIPVVQSTEVSYRSNAMYAFTMDFANDVEQYIREKLRLPSEVAQPLKLQSLVLPQILPPWKADEALDSPLYGNIFALIEQFPPSLSSSSQNASEKTTKTLLDMRLHLLVYAVISLLKGKSNVTPEEWDLIRLVLLHAVLLEEMPLEYRSQRLPNIVDIAITEDGDESSEDDEDDVWEEKENEKVSQTKMPADRDKKGQSEIRAKTRIARLGGDSDWEDIGDEDEPEPEPVESAQNNGKKDAKKGDVSDAEQAKEKQSTAETAHKESSHLVISASKETNERRDDLRFGATANVVVPKRDSQVSTKILFIYLFVLKEEKENGKDFFEKCWWKRFPILHPLDTLMIHYVNVYVHAWNKQEKVQQIDFEQLVLDARENDPNDNPWIDFLPKTAVDIFDGRLLCQLLSLHEILSQSDVEQHLGLSSNTLSKMSKLFDAVVEYTASSENTKDKVLLFPIIQSPVGKTMKFPEVALQRKKEDHAFVKVDSALVQLRFFFNCYCSFLVIEVFLLLKALVGDFNEDLEKVGLIKDARRVGHLKRRLQHENKVLEEQLWNTGSIVHDQIVTIQEEASQNQKFVRFLEKYAASLEGGKIVLRDVSISKSTEEKKKEEEEQDSGNARDGKGGSKAKGGGKGPKKGGNSVRQKAAEEIRLRQQKEKLEKIENLINVLSGQHKEVEMRISKLDEELSSMDDPTTALPGLQQLHTWCTEAALKSKPERNIYPSVRLWQVTFDIVRRFVGDLNEPEDVEQLSPDHVFPDVNFIQNLQKGLHLFGFEEPAKKIAEFYMTKVNKTNPKSKLTLQSVAVPFRTQSVRISVGTSYARFQMEHCGPFMIRGVGSRPDPRVTGFYPDQWQVKLLDIVDRRQSALVVAPTSSGKTFISYYTMKHILQENQKAKHLQEKGIVIYIAPTKALVWQALGDIYSKYGQKFGDVVGFFTEAEGAEPGNARKALECQILICLPSSFEHLMMSAQRYDLISRIRYVIFDEIHCLGRSEGGEIWERLLLVDNIMREQQEKYRHRVHYVCFNERWSDLEKYTYVPEPTHLFDQREFHAQKPIPSVGGCGTDYKSACIKVHPGAAIAMGLGLDKEDEFPPGLSLSPQDSLYLFDALTKHVSELPPIYQVLSLFILYFGFQILKRIYLNLYLIVFKRLGRLRPDIFFRDDMYVTKRRAVEYERKLKAEIRYWLIGLHNCELLDDKSFQELGMDYSMPLEEEDIREEWQKAQEENATKINKPQGKKHQKQVKQDKPLPPPKGQSKKENRKGKEKEKGKAEEEKKEDHKSEEELLVQESRTCEPKILNMEERKKRKILVNAVLKSLAEYPLQRIERMEHCAEEKNKKKKDNEQKENEKENHKHKHEKDAEAKEINVYGPQFVQDNMAQLLLDLHAYNRLPALIFCLDRIQCEKLVARVLSDLEELEKETWEEENRKKGTDAEVLRRREQKKREQERKKLMRKLEQQARNKASEDALPEDEYTNQLEEFDTEGERKDYRFTFVEEGTEVDPSIKEWWTSRLTRKGWNEKHILLRALDRGIGMHHEGLRLNYRHLVETLFRYRHIKVVISEASLAMGVNMPARTVVFAGDDPALTPLNYRQMMGRAGRRGYDNVGYVIFFGIKPRRVAYLMTSHLTSLNGHFPINTTTSLRSIQLYNGYKSKDEQWAKQTLKNLFQPPFSGRAIKSRVDLQIKHQFRYSLEYQLQHGMLSFQAEFKGLAGLVSHLHSYEPDNYAFAKVKQLHSKKQQKKMI</sequence>
<dbReference type="Pfam" id="PF00270">
    <property type="entry name" value="DEAD"/>
    <property type="match status" value="1"/>
</dbReference>
<feature type="compositionally biased region" description="Acidic residues" evidence="5">
    <location>
        <begin position="335"/>
        <end position="350"/>
    </location>
</feature>
<evidence type="ECO:0000256" key="3">
    <source>
        <dbReference type="ARBA" id="ARBA00022806"/>
    </source>
</evidence>
<keyword evidence="9" id="KW-1185">Reference proteome</keyword>
<dbReference type="InterPro" id="IPR001650">
    <property type="entry name" value="Helicase_C-like"/>
</dbReference>
<evidence type="ECO:0000259" key="7">
    <source>
        <dbReference type="PROSITE" id="PS51194"/>
    </source>
</evidence>
<feature type="compositionally biased region" description="Basic and acidic residues" evidence="5">
    <location>
        <begin position="1537"/>
        <end position="1562"/>
    </location>
</feature>
<keyword evidence="1" id="KW-0547">Nucleotide-binding</keyword>
<feature type="compositionally biased region" description="Basic and acidic residues" evidence="5">
    <location>
        <begin position="1370"/>
        <end position="1397"/>
    </location>
</feature>
<feature type="region of interest" description="Disordered" evidence="5">
    <location>
        <begin position="1533"/>
        <end position="1562"/>
    </location>
</feature>
<accession>X6MGJ5</accession>
<dbReference type="Pfam" id="PF00271">
    <property type="entry name" value="Helicase_C"/>
    <property type="match status" value="1"/>
</dbReference>
<dbReference type="Gene3D" id="3.40.50.300">
    <property type="entry name" value="P-loop containing nucleotide triphosphate hydrolases"/>
    <property type="match status" value="2"/>
</dbReference>
<dbReference type="Pfam" id="PF26076">
    <property type="entry name" value="WHD_DDX60"/>
    <property type="match status" value="1"/>
</dbReference>
<dbReference type="EMBL" id="ASPP01020900">
    <property type="protein sequence ID" value="ETO13004.1"/>
    <property type="molecule type" value="Genomic_DNA"/>
</dbReference>
<evidence type="ECO:0000259" key="6">
    <source>
        <dbReference type="PROSITE" id="PS51192"/>
    </source>
</evidence>
<feature type="region of interest" description="Disordered" evidence="5">
    <location>
        <begin position="283"/>
        <end position="397"/>
    </location>
</feature>
<evidence type="ECO:0000256" key="1">
    <source>
        <dbReference type="ARBA" id="ARBA00022741"/>
    </source>
</evidence>
<dbReference type="GO" id="GO:0005737">
    <property type="term" value="C:cytoplasm"/>
    <property type="evidence" value="ECO:0007669"/>
    <property type="project" value="TreeGrafter"/>
</dbReference>
<feature type="compositionally biased region" description="Acidic residues" evidence="5">
    <location>
        <begin position="283"/>
        <end position="298"/>
    </location>
</feature>
<organism evidence="8 9">
    <name type="scientific">Reticulomyxa filosa</name>
    <dbReference type="NCBI Taxonomy" id="46433"/>
    <lineage>
        <taxon>Eukaryota</taxon>
        <taxon>Sar</taxon>
        <taxon>Rhizaria</taxon>
        <taxon>Retaria</taxon>
        <taxon>Foraminifera</taxon>
        <taxon>Monothalamids</taxon>
        <taxon>Reticulomyxidae</taxon>
        <taxon>Reticulomyxa</taxon>
    </lineage>
</organism>
<dbReference type="SUPFAM" id="SSF52540">
    <property type="entry name" value="P-loop containing nucleoside triphosphate hydrolases"/>
    <property type="match status" value="2"/>
</dbReference>
<feature type="compositionally biased region" description="Basic and acidic residues" evidence="5">
    <location>
        <begin position="358"/>
        <end position="388"/>
    </location>
</feature>
<comment type="caution">
    <text evidence="8">The sequence shown here is derived from an EMBL/GenBank/DDBJ whole genome shotgun (WGS) entry which is preliminary data.</text>
</comment>
<keyword evidence="4" id="KW-0067">ATP-binding</keyword>
<dbReference type="GO" id="GO:0005524">
    <property type="term" value="F:ATP binding"/>
    <property type="evidence" value="ECO:0007669"/>
    <property type="project" value="UniProtKB-KW"/>
</dbReference>
<dbReference type="PROSITE" id="PS51194">
    <property type="entry name" value="HELICASE_CTER"/>
    <property type="match status" value="1"/>
</dbReference>
<dbReference type="SMART" id="SM00490">
    <property type="entry name" value="HELICc"/>
    <property type="match status" value="1"/>
</dbReference>
<dbReference type="GO" id="GO:0016787">
    <property type="term" value="F:hydrolase activity"/>
    <property type="evidence" value="ECO:0007669"/>
    <property type="project" value="UniProtKB-KW"/>
</dbReference>
<evidence type="ECO:0000256" key="2">
    <source>
        <dbReference type="ARBA" id="ARBA00022801"/>
    </source>
</evidence>
<dbReference type="GO" id="GO:0004386">
    <property type="term" value="F:helicase activity"/>
    <property type="evidence" value="ECO:0007669"/>
    <property type="project" value="UniProtKB-KW"/>
</dbReference>
<feature type="region of interest" description="Disordered" evidence="5">
    <location>
        <begin position="1447"/>
        <end position="1475"/>
    </location>
</feature>
<dbReference type="OrthoDB" id="64767at2759"/>
<dbReference type="GO" id="GO:0003676">
    <property type="term" value="F:nucleic acid binding"/>
    <property type="evidence" value="ECO:0007669"/>
    <property type="project" value="InterPro"/>
</dbReference>
<evidence type="ECO:0000313" key="9">
    <source>
        <dbReference type="Proteomes" id="UP000023152"/>
    </source>
</evidence>
<keyword evidence="2" id="KW-0378">Hydrolase</keyword>
<protein>
    <submittedName>
        <fullName evidence="8">DEAD/DEAH box helicase</fullName>
    </submittedName>
</protein>
<dbReference type="PANTHER" id="PTHR44533">
    <property type="entry name" value="DEAD/H RNA HELICASE, PUTATIVE-RELATED"/>
    <property type="match status" value="1"/>
</dbReference>
<dbReference type="InterPro" id="IPR027417">
    <property type="entry name" value="P-loop_NTPase"/>
</dbReference>
<evidence type="ECO:0000256" key="5">
    <source>
        <dbReference type="SAM" id="MobiDB-lite"/>
    </source>
</evidence>
<reference evidence="8 9" key="1">
    <citation type="journal article" date="2013" name="Curr. Biol.">
        <title>The Genome of the Foraminiferan Reticulomyxa filosa.</title>
        <authorList>
            <person name="Glockner G."/>
            <person name="Hulsmann N."/>
            <person name="Schleicher M."/>
            <person name="Noegel A.A."/>
            <person name="Eichinger L."/>
            <person name="Gallinger C."/>
            <person name="Pawlowski J."/>
            <person name="Sierra R."/>
            <person name="Euteneuer U."/>
            <person name="Pillet L."/>
            <person name="Moustafa A."/>
            <person name="Platzer M."/>
            <person name="Groth M."/>
            <person name="Szafranski K."/>
            <person name="Schliwa M."/>
        </authorList>
    </citation>
    <scope>NUCLEOTIDE SEQUENCE [LARGE SCALE GENOMIC DNA]</scope>
</reference>
<dbReference type="PANTHER" id="PTHR44533:SF4">
    <property type="entry name" value="DEAD_H RNA HELICASE, PUTATIVE-RELATED"/>
    <property type="match status" value="1"/>
</dbReference>
<dbReference type="InterPro" id="IPR014001">
    <property type="entry name" value="Helicase_ATP-bd"/>
</dbReference>
<dbReference type="Proteomes" id="UP000023152">
    <property type="component" value="Unassembled WGS sequence"/>
</dbReference>
<dbReference type="InterPro" id="IPR059032">
    <property type="entry name" value="WHD_DDX60"/>
</dbReference>
<feature type="region of interest" description="Disordered" evidence="5">
    <location>
        <begin position="720"/>
        <end position="762"/>
    </location>
</feature>
<dbReference type="SMART" id="SM00487">
    <property type="entry name" value="DEXDc"/>
    <property type="match status" value="1"/>
</dbReference>
<dbReference type="InterPro" id="IPR011545">
    <property type="entry name" value="DEAD/DEAH_box_helicase_dom"/>
</dbReference>
<feature type="compositionally biased region" description="Basic and acidic residues" evidence="5">
    <location>
        <begin position="299"/>
        <end position="324"/>
    </location>
</feature>
<proteinExistence type="predicted"/>
<feature type="domain" description="Helicase C-terminal" evidence="7">
    <location>
        <begin position="1589"/>
        <end position="1778"/>
    </location>
</feature>
<dbReference type="PROSITE" id="PS51192">
    <property type="entry name" value="HELICASE_ATP_BIND_1"/>
    <property type="match status" value="1"/>
</dbReference>
<feature type="region of interest" description="Disordered" evidence="5">
    <location>
        <begin position="1341"/>
        <end position="1401"/>
    </location>
</feature>
<keyword evidence="3 8" id="KW-0347">Helicase</keyword>
<name>X6MGJ5_RETFI</name>
<gene>
    <name evidence="8" type="ORF">RFI_24365</name>
</gene>
<feature type="non-terminal residue" evidence="8">
    <location>
        <position position="1"/>
    </location>
</feature>
<evidence type="ECO:0000256" key="4">
    <source>
        <dbReference type="ARBA" id="ARBA00022840"/>
    </source>
</evidence>
<evidence type="ECO:0000313" key="8">
    <source>
        <dbReference type="EMBL" id="ETO13004.1"/>
    </source>
</evidence>
<dbReference type="InterPro" id="IPR052431">
    <property type="entry name" value="SKI2_subfamily_helicases"/>
</dbReference>
<feature type="domain" description="Helicase ATP-binding" evidence="6">
    <location>
        <begin position="973"/>
        <end position="1119"/>
    </location>
</feature>